<keyword evidence="2" id="KW-0347">Helicase</keyword>
<dbReference type="InterPro" id="IPR011991">
    <property type="entry name" value="ArsR-like_HTH"/>
</dbReference>
<dbReference type="InterPro" id="IPR038461">
    <property type="entry name" value="Schlafen_AlbA_2_dom_sf"/>
</dbReference>
<dbReference type="PANTHER" id="PTHR30595">
    <property type="entry name" value="GLPR-RELATED TRANSCRIPTIONAL REPRESSOR"/>
    <property type="match status" value="1"/>
</dbReference>
<dbReference type="InterPro" id="IPR036390">
    <property type="entry name" value="WH_DNA-bd_sf"/>
</dbReference>
<dbReference type="PANTHER" id="PTHR30595:SF6">
    <property type="entry name" value="SCHLAFEN ALBA-2 DOMAIN-CONTAINING PROTEIN"/>
    <property type="match status" value="1"/>
</dbReference>
<dbReference type="Proteomes" id="UP000184225">
    <property type="component" value="Unassembled WGS sequence"/>
</dbReference>
<sequence length="444" mass="50119">MLNEKNIKSFIASGEGYNIEFKVSIPSKIKDVTEEICAFANAAGGTLLLGVNDNNIVQGVTFNNAKRSALQNSINEISPALHCKIYTVIVDSKDVVVIEVPSGENKPYVLSGAIYVRQGPNSQKLTTVEEMRDFFQQADKIYFDEAPCKAIDINQDVPDNNINQFRVLAGLGATVSNEQVFNNLKLITKEGFLKNGATLFFAENPEHFFEKAVIRCIAFDGIDKRFIEDYKIMTGSLYNQYLQAMSWLKKKLDVRYDIEGEGSQPRKEIWEIPETVFKEAIINALAHRDYYDKGARITIEVFNDRVEISNPGGLISGIPKNEFGKRSLSRNPLIFGLFERIRMVKADLTEPEFNTEGMFTVTVRRPFDFNKWVDKWVDNLTDNRVNIIKAIHENSKVSKRELEDKVGLSATAIDKNLDALKDLGLIERVGSAKGGHWQINYILP</sequence>
<dbReference type="GO" id="GO:0004386">
    <property type="term" value="F:helicase activity"/>
    <property type="evidence" value="ECO:0007669"/>
    <property type="project" value="UniProtKB-KW"/>
</dbReference>
<accession>A0A1M6DLP7</accession>
<protein>
    <submittedName>
        <fullName evidence="2">ATP-dependent DNA helicase RecG</fullName>
    </submittedName>
</protein>
<dbReference type="Gene3D" id="1.10.10.10">
    <property type="entry name" value="Winged helix-like DNA-binding domain superfamily/Winged helix DNA-binding domain"/>
    <property type="match status" value="1"/>
</dbReference>
<name>A0A1M6DLP7_9FLAO</name>
<dbReference type="GO" id="GO:0006355">
    <property type="term" value="P:regulation of DNA-templated transcription"/>
    <property type="evidence" value="ECO:0007669"/>
    <property type="project" value="UniProtKB-ARBA"/>
</dbReference>
<dbReference type="Pfam" id="PF04326">
    <property type="entry name" value="SLFN_AlbA_2"/>
    <property type="match status" value="1"/>
</dbReference>
<evidence type="ECO:0000313" key="2">
    <source>
        <dbReference type="EMBL" id="SHI74100.1"/>
    </source>
</evidence>
<dbReference type="Gene3D" id="3.30.565.60">
    <property type="match status" value="1"/>
</dbReference>
<dbReference type="Pfam" id="PF13412">
    <property type="entry name" value="HTH_24"/>
    <property type="match status" value="1"/>
</dbReference>
<dbReference type="InterPro" id="IPR007421">
    <property type="entry name" value="Schlafen_AlbA_2_dom"/>
</dbReference>
<reference evidence="2 3" key="1">
    <citation type="submission" date="2016-11" db="EMBL/GenBank/DDBJ databases">
        <authorList>
            <person name="Jaros S."/>
            <person name="Januszkiewicz K."/>
            <person name="Wedrychowicz H."/>
        </authorList>
    </citation>
    <scope>NUCLEOTIDE SEQUENCE [LARGE SCALE GENOMIC DNA]</scope>
    <source>
        <strain evidence="2 3">DSM 21425</strain>
    </source>
</reference>
<dbReference type="Pfam" id="PF13749">
    <property type="entry name" value="HATPase_c_4"/>
    <property type="match status" value="1"/>
</dbReference>
<feature type="domain" description="Schlafen AlbA-2" evidence="1">
    <location>
        <begin position="15"/>
        <end position="125"/>
    </location>
</feature>
<keyword evidence="2" id="KW-0378">Hydrolase</keyword>
<evidence type="ECO:0000313" key="3">
    <source>
        <dbReference type="Proteomes" id="UP000184225"/>
    </source>
</evidence>
<dbReference type="Gene3D" id="3.30.950.30">
    <property type="entry name" value="Schlafen, AAA domain"/>
    <property type="match status" value="1"/>
</dbReference>
<dbReference type="InterPro" id="IPR036388">
    <property type="entry name" value="WH-like_DNA-bd_sf"/>
</dbReference>
<dbReference type="CDD" id="cd00090">
    <property type="entry name" value="HTH_ARSR"/>
    <property type="match status" value="1"/>
</dbReference>
<dbReference type="STRING" id="579105.SAMN04488096_10463"/>
<evidence type="ECO:0000259" key="1">
    <source>
        <dbReference type="Pfam" id="PF04326"/>
    </source>
</evidence>
<gene>
    <name evidence="2" type="ORF">SAMN04488096_10463</name>
</gene>
<keyword evidence="2" id="KW-0547">Nucleotide-binding</keyword>
<keyword evidence="3" id="KW-1185">Reference proteome</keyword>
<dbReference type="SUPFAM" id="SSF46785">
    <property type="entry name" value="Winged helix' DNA-binding domain"/>
    <property type="match status" value="1"/>
</dbReference>
<keyword evidence="2" id="KW-0067">ATP-binding</keyword>
<dbReference type="OrthoDB" id="9807907at2"/>
<proteinExistence type="predicted"/>
<dbReference type="AlphaFoldDB" id="A0A1M6DLP7"/>
<organism evidence="2 3">
    <name type="scientific">Mesonia phycicola</name>
    <dbReference type="NCBI Taxonomy" id="579105"/>
    <lineage>
        <taxon>Bacteria</taxon>
        <taxon>Pseudomonadati</taxon>
        <taxon>Bacteroidota</taxon>
        <taxon>Flavobacteriia</taxon>
        <taxon>Flavobacteriales</taxon>
        <taxon>Flavobacteriaceae</taxon>
        <taxon>Mesonia</taxon>
    </lineage>
</organism>
<dbReference type="InterPro" id="IPR038475">
    <property type="entry name" value="RecG_C_sf"/>
</dbReference>
<dbReference type="RefSeq" id="WP_073149548.1">
    <property type="nucleotide sequence ID" value="NZ_FQYY01000004.1"/>
</dbReference>
<dbReference type="EMBL" id="FQYY01000004">
    <property type="protein sequence ID" value="SHI74100.1"/>
    <property type="molecule type" value="Genomic_DNA"/>
</dbReference>